<dbReference type="InterPro" id="IPR018077">
    <property type="entry name" value="Glyco_hydro_fam25_subgr"/>
</dbReference>
<evidence type="ECO:0000256" key="5">
    <source>
        <dbReference type="SAM" id="SignalP"/>
    </source>
</evidence>
<dbReference type="PANTHER" id="PTHR34135:SF2">
    <property type="entry name" value="LYSOZYME"/>
    <property type="match status" value="1"/>
</dbReference>
<dbReference type="GO" id="GO:0003796">
    <property type="term" value="F:lysozyme activity"/>
    <property type="evidence" value="ECO:0007669"/>
    <property type="project" value="InterPro"/>
</dbReference>
<evidence type="ECO:0000313" key="6">
    <source>
        <dbReference type="EMBL" id="XBO37050.1"/>
    </source>
</evidence>
<keyword evidence="3" id="KW-0326">Glycosidase</keyword>
<dbReference type="CDD" id="cd06413">
    <property type="entry name" value="GH25_muramidase_1"/>
    <property type="match status" value="1"/>
</dbReference>
<feature type="region of interest" description="Disordered" evidence="4">
    <location>
        <begin position="259"/>
        <end position="280"/>
    </location>
</feature>
<keyword evidence="2" id="KW-0378">Hydrolase</keyword>
<dbReference type="InterPro" id="IPR002053">
    <property type="entry name" value="Glyco_hydro_25"/>
</dbReference>
<dbReference type="PROSITE" id="PS51904">
    <property type="entry name" value="GLYCOSYL_HYDROL_F25_2"/>
    <property type="match status" value="1"/>
</dbReference>
<dbReference type="AlphaFoldDB" id="A0AAU7J9R9"/>
<dbReference type="Gene3D" id="3.20.20.80">
    <property type="entry name" value="Glycosidases"/>
    <property type="match status" value="1"/>
</dbReference>
<sequence>MRILTRVLQAKGLLAASLAFALAGAGCTMAPDYYPRKGDAKPHAGVARAKTLPIHGIDVSRWQGEIDWNSVREAGTRFAFVKATEGGDHLDPAFNRNWTGAKAAGVPVGAYHFVYWCRSAQEQAKWFVQHIPTDPDSLPPVLDVEWNGSSQTCPKKIPRDIALEKIRVMLTELERHTGKKPIIYTDITFHEEVLRGELNDYPFWIRSVAAEPHERYSSRPYALWQWTTTGRVPGIKGDVDRNAFHGTERQWVAFLDRSRRQDDQPGAPAPDLPSPGLTPPAAVAEVEATASVRSYLPF</sequence>
<dbReference type="Pfam" id="PF01183">
    <property type="entry name" value="Glyco_hydro_25"/>
    <property type="match status" value="1"/>
</dbReference>
<feature type="compositionally biased region" description="Pro residues" evidence="4">
    <location>
        <begin position="267"/>
        <end position="278"/>
    </location>
</feature>
<dbReference type="SUPFAM" id="SSF51445">
    <property type="entry name" value="(Trans)glycosidases"/>
    <property type="match status" value="1"/>
</dbReference>
<dbReference type="PANTHER" id="PTHR34135">
    <property type="entry name" value="LYSOZYME"/>
    <property type="match status" value="1"/>
</dbReference>
<evidence type="ECO:0000256" key="2">
    <source>
        <dbReference type="ARBA" id="ARBA00022801"/>
    </source>
</evidence>
<organism evidence="6">
    <name type="scientific">Alsobacter sp. KACC 23698</name>
    <dbReference type="NCBI Taxonomy" id="3149229"/>
    <lineage>
        <taxon>Bacteria</taxon>
        <taxon>Pseudomonadati</taxon>
        <taxon>Pseudomonadota</taxon>
        <taxon>Alphaproteobacteria</taxon>
        <taxon>Hyphomicrobiales</taxon>
        <taxon>Alsobacteraceae</taxon>
        <taxon>Alsobacter</taxon>
    </lineage>
</organism>
<feature type="signal peptide" evidence="5">
    <location>
        <begin position="1"/>
        <end position="30"/>
    </location>
</feature>
<dbReference type="RefSeq" id="WP_406853873.1">
    <property type="nucleotide sequence ID" value="NZ_CP157484.1"/>
</dbReference>
<gene>
    <name evidence="6" type="ORF">ABEG18_15045</name>
</gene>
<evidence type="ECO:0000256" key="4">
    <source>
        <dbReference type="SAM" id="MobiDB-lite"/>
    </source>
</evidence>
<dbReference type="GO" id="GO:0016998">
    <property type="term" value="P:cell wall macromolecule catabolic process"/>
    <property type="evidence" value="ECO:0007669"/>
    <property type="project" value="InterPro"/>
</dbReference>
<evidence type="ECO:0000256" key="1">
    <source>
        <dbReference type="ARBA" id="ARBA00010646"/>
    </source>
</evidence>
<protein>
    <submittedName>
        <fullName evidence="6">GH25 family lysozyme</fullName>
    </submittedName>
</protein>
<dbReference type="GO" id="GO:0009253">
    <property type="term" value="P:peptidoglycan catabolic process"/>
    <property type="evidence" value="ECO:0007669"/>
    <property type="project" value="InterPro"/>
</dbReference>
<dbReference type="InterPro" id="IPR017853">
    <property type="entry name" value="GH"/>
</dbReference>
<proteinExistence type="inferred from homology"/>
<dbReference type="PROSITE" id="PS51257">
    <property type="entry name" value="PROKAR_LIPOPROTEIN"/>
    <property type="match status" value="1"/>
</dbReference>
<accession>A0AAU7J9R9</accession>
<name>A0AAU7J9R9_9HYPH</name>
<reference evidence="6" key="1">
    <citation type="submission" date="2024-05" db="EMBL/GenBank/DDBJ databases">
        <authorList>
            <person name="Kim S."/>
            <person name="Heo J."/>
            <person name="Choi H."/>
            <person name="Choi Y."/>
            <person name="Kwon S.-W."/>
            <person name="Kim Y."/>
        </authorList>
    </citation>
    <scope>NUCLEOTIDE SEQUENCE</scope>
    <source>
        <strain evidence="6">KACC 23698</strain>
    </source>
</reference>
<dbReference type="GO" id="GO:0016052">
    <property type="term" value="P:carbohydrate catabolic process"/>
    <property type="evidence" value="ECO:0007669"/>
    <property type="project" value="TreeGrafter"/>
</dbReference>
<dbReference type="EMBL" id="CP157484">
    <property type="protein sequence ID" value="XBO37050.1"/>
    <property type="molecule type" value="Genomic_DNA"/>
</dbReference>
<evidence type="ECO:0000256" key="3">
    <source>
        <dbReference type="ARBA" id="ARBA00023295"/>
    </source>
</evidence>
<comment type="similarity">
    <text evidence="1">Belongs to the glycosyl hydrolase 25 family.</text>
</comment>
<dbReference type="SMART" id="SM00641">
    <property type="entry name" value="Glyco_25"/>
    <property type="match status" value="1"/>
</dbReference>
<feature type="chain" id="PRO_5044020279" evidence="5">
    <location>
        <begin position="31"/>
        <end position="298"/>
    </location>
</feature>
<keyword evidence="5" id="KW-0732">Signal</keyword>